<feature type="domain" description="CusB-like beta-barrel" evidence="3">
    <location>
        <begin position="241"/>
        <end position="299"/>
    </location>
</feature>
<dbReference type="PANTHER" id="PTHR30469">
    <property type="entry name" value="MULTIDRUG RESISTANCE PROTEIN MDTA"/>
    <property type="match status" value="1"/>
</dbReference>
<proteinExistence type="inferred from homology"/>
<dbReference type="AlphaFoldDB" id="A0A2L0HGK0"/>
<dbReference type="RefSeq" id="WP_104841329.1">
    <property type="nucleotide sequence ID" value="NZ_CP024310.1"/>
</dbReference>
<dbReference type="Proteomes" id="UP000239340">
    <property type="component" value="Plasmid pSfreNXT3c"/>
</dbReference>
<dbReference type="Pfam" id="PF25967">
    <property type="entry name" value="RND-MFP_C"/>
    <property type="match status" value="1"/>
</dbReference>
<geneLocation type="plasmid" evidence="6">
    <name>psfrenxt3c</name>
</geneLocation>
<dbReference type="SUPFAM" id="SSF111369">
    <property type="entry name" value="HlyD-like secretion proteins"/>
    <property type="match status" value="1"/>
</dbReference>
<feature type="chain" id="PRO_5014804668" evidence="2">
    <location>
        <begin position="33"/>
        <end position="380"/>
    </location>
</feature>
<feature type="signal peptide" evidence="2">
    <location>
        <begin position="1"/>
        <end position="32"/>
    </location>
</feature>
<keyword evidence="2" id="KW-0732">Signal</keyword>
<protein>
    <submittedName>
        <fullName evidence="5">RND family efflux transporter protein</fullName>
    </submittedName>
</protein>
<feature type="domain" description="Multidrug resistance protein MdtA-like C-terminal permuted SH3" evidence="4">
    <location>
        <begin position="306"/>
        <end position="365"/>
    </location>
</feature>
<dbReference type="EMBL" id="CP024310">
    <property type="protein sequence ID" value="AUX80616.1"/>
    <property type="molecule type" value="Genomic_DNA"/>
</dbReference>
<dbReference type="NCBIfam" id="TIGR01730">
    <property type="entry name" value="RND_mfp"/>
    <property type="match status" value="1"/>
</dbReference>
<evidence type="ECO:0000259" key="3">
    <source>
        <dbReference type="Pfam" id="PF25954"/>
    </source>
</evidence>
<reference evidence="5 6" key="1">
    <citation type="submission" date="2017-10" db="EMBL/GenBank/DDBJ databases">
        <title>Analysis of the genome sequences of Rhizobium populations associated to common bean (phaseolus vulgaris).</title>
        <authorList>
            <person name="Bustos P."/>
            <person name="Santamaria R.I."/>
            <person name="Miranda-Sanchez F."/>
            <person name="Perez-Carrascal O."/>
            <person name="Juarez S."/>
            <person name="Lozano L."/>
            <person name="Martinez-Flores I."/>
            <person name="Vinuesa P."/>
            <person name="Martinez-Romero E."/>
            <person name="Cevallos M.A."/>
            <person name="Romero D."/>
            <person name="Davila G."/>
            <person name="Gonzalez V."/>
        </authorList>
    </citation>
    <scope>NUCLEOTIDE SEQUENCE [LARGE SCALE GENOMIC DNA]</scope>
    <source>
        <strain evidence="5 6">NXT3</strain>
        <plasmid evidence="6">Plasmid psfrenxt3c</plasmid>
    </source>
</reference>
<dbReference type="Gene3D" id="2.40.420.20">
    <property type="match status" value="1"/>
</dbReference>
<organism evidence="5 6">
    <name type="scientific">Rhizobium fredii</name>
    <name type="common">Sinorhizobium fredii</name>
    <dbReference type="NCBI Taxonomy" id="380"/>
    <lineage>
        <taxon>Bacteria</taxon>
        <taxon>Pseudomonadati</taxon>
        <taxon>Pseudomonadota</taxon>
        <taxon>Alphaproteobacteria</taxon>
        <taxon>Hyphomicrobiales</taxon>
        <taxon>Rhizobiaceae</taxon>
        <taxon>Sinorhizobium/Ensifer group</taxon>
        <taxon>Sinorhizobium</taxon>
    </lineage>
</organism>
<dbReference type="Gene3D" id="2.40.50.100">
    <property type="match status" value="1"/>
</dbReference>
<evidence type="ECO:0000256" key="2">
    <source>
        <dbReference type="SAM" id="SignalP"/>
    </source>
</evidence>
<keyword evidence="5" id="KW-0614">Plasmid</keyword>
<evidence type="ECO:0000256" key="1">
    <source>
        <dbReference type="ARBA" id="ARBA00009477"/>
    </source>
</evidence>
<dbReference type="GO" id="GO:0015562">
    <property type="term" value="F:efflux transmembrane transporter activity"/>
    <property type="evidence" value="ECO:0007669"/>
    <property type="project" value="TreeGrafter"/>
</dbReference>
<dbReference type="InterPro" id="IPR058627">
    <property type="entry name" value="MdtA-like_C"/>
</dbReference>
<dbReference type="Gene3D" id="2.40.30.170">
    <property type="match status" value="1"/>
</dbReference>
<dbReference type="PANTHER" id="PTHR30469:SF38">
    <property type="entry name" value="HLYD FAMILY SECRETION PROTEIN"/>
    <property type="match status" value="1"/>
</dbReference>
<evidence type="ECO:0000313" key="5">
    <source>
        <dbReference type="EMBL" id="AUX80616.1"/>
    </source>
</evidence>
<dbReference type="Gene3D" id="1.10.287.470">
    <property type="entry name" value="Helix hairpin bin"/>
    <property type="match status" value="1"/>
</dbReference>
<dbReference type="InterPro" id="IPR058792">
    <property type="entry name" value="Beta-barrel_RND_2"/>
</dbReference>
<sequence>MPNSRIKSRRSLVLSTLALCLASAGFVGWSNANSSDGNVVTTGNSDGREVRIVRTLTVEPRAMPVRNSAVGEIRPQRESDFAFRLSGKLVSRTVEVGAKVRKGDVLARLDDQEYRNRLRSAKADQQAAEAAVFEARASEVRIRRLLEHGYTTRANHDAALKNLRSTVAKLEAMTAAFDMAKDQLAYTELRADFDGIITAVGAEEGQVVNVGQMVARIANPANKDAVFSIAEAMFAAHPAERAGARITISLLSDPSVAVLGFVREVAPMADAATRTYQVKVALQNAPEAMRFGASVAGRVERPGDPVVTIPGSALFDLRGEPAVWVVGADDTVALKPIVVAHYEPDRVVVSDGLTKGDIVVTAGVSRLRDRQKVRIEGDGK</sequence>
<dbReference type="InterPro" id="IPR006143">
    <property type="entry name" value="RND_pump_MFP"/>
</dbReference>
<comment type="similarity">
    <text evidence="1">Belongs to the membrane fusion protein (MFP) (TC 8.A.1) family.</text>
</comment>
<evidence type="ECO:0000313" key="6">
    <source>
        <dbReference type="Proteomes" id="UP000239340"/>
    </source>
</evidence>
<evidence type="ECO:0000259" key="4">
    <source>
        <dbReference type="Pfam" id="PF25967"/>
    </source>
</evidence>
<dbReference type="GO" id="GO:1990281">
    <property type="term" value="C:efflux pump complex"/>
    <property type="evidence" value="ECO:0007669"/>
    <property type="project" value="TreeGrafter"/>
</dbReference>
<name>A0A2L0HGK0_RHIFR</name>
<gene>
    <name evidence="5" type="ORF">NXT3_PC01469</name>
</gene>
<accession>A0A2L0HGK0</accession>
<dbReference type="Pfam" id="PF25954">
    <property type="entry name" value="Beta-barrel_RND_2"/>
    <property type="match status" value="1"/>
</dbReference>